<keyword evidence="1" id="KW-0472">Membrane</keyword>
<reference evidence="2" key="1">
    <citation type="submission" date="2021-01" db="EMBL/GenBank/DDBJ databases">
        <title>Modified the classification status of verrucomicrobia.</title>
        <authorList>
            <person name="Feng X."/>
        </authorList>
    </citation>
    <scope>NUCLEOTIDE SEQUENCE</scope>
    <source>
        <strain evidence="2">KCTC 13126</strain>
    </source>
</reference>
<feature type="transmembrane region" description="Helical" evidence="1">
    <location>
        <begin position="12"/>
        <end position="29"/>
    </location>
</feature>
<keyword evidence="3" id="KW-1185">Reference proteome</keyword>
<dbReference type="RefSeq" id="WP_200356252.1">
    <property type="nucleotide sequence ID" value="NZ_JAENIL010000025.1"/>
</dbReference>
<sequence>MTQAHTPSRSSFPVVVAIIGLFLLFWFLTSKVYVDGVDSPEEVSNFTVPDTTLAEHEGAAQSLLSTSKVTDAANGKVRLSIERAKALVIAENSK</sequence>
<proteinExistence type="predicted"/>
<gene>
    <name evidence="2" type="ORF">JIN87_14260</name>
</gene>
<keyword evidence="1" id="KW-1133">Transmembrane helix</keyword>
<evidence type="ECO:0000313" key="3">
    <source>
        <dbReference type="Proteomes" id="UP000617628"/>
    </source>
</evidence>
<dbReference type="AlphaFoldDB" id="A0A934RXB5"/>
<name>A0A934RXB5_9BACT</name>
<accession>A0A934RXB5</accession>
<protein>
    <submittedName>
        <fullName evidence="2">Uncharacterized protein</fullName>
    </submittedName>
</protein>
<evidence type="ECO:0000313" key="2">
    <source>
        <dbReference type="EMBL" id="MBK1878038.1"/>
    </source>
</evidence>
<organism evidence="2 3">
    <name type="scientific">Pelagicoccus mobilis</name>
    <dbReference type="NCBI Taxonomy" id="415221"/>
    <lineage>
        <taxon>Bacteria</taxon>
        <taxon>Pseudomonadati</taxon>
        <taxon>Verrucomicrobiota</taxon>
        <taxon>Opitutia</taxon>
        <taxon>Puniceicoccales</taxon>
        <taxon>Pelagicoccaceae</taxon>
        <taxon>Pelagicoccus</taxon>
    </lineage>
</organism>
<dbReference type="EMBL" id="JAENIL010000025">
    <property type="protein sequence ID" value="MBK1878038.1"/>
    <property type="molecule type" value="Genomic_DNA"/>
</dbReference>
<keyword evidence="1" id="KW-0812">Transmembrane</keyword>
<dbReference type="Proteomes" id="UP000617628">
    <property type="component" value="Unassembled WGS sequence"/>
</dbReference>
<evidence type="ECO:0000256" key="1">
    <source>
        <dbReference type="SAM" id="Phobius"/>
    </source>
</evidence>
<comment type="caution">
    <text evidence="2">The sequence shown here is derived from an EMBL/GenBank/DDBJ whole genome shotgun (WGS) entry which is preliminary data.</text>
</comment>